<dbReference type="Pfam" id="PF07690">
    <property type="entry name" value="MFS_1"/>
    <property type="match status" value="1"/>
</dbReference>
<dbReference type="Proteomes" id="UP000716004">
    <property type="component" value="Unassembled WGS sequence"/>
</dbReference>
<dbReference type="AlphaFoldDB" id="A0A8J7YJT8"/>
<dbReference type="Gene3D" id="1.20.1250.20">
    <property type="entry name" value="MFS general substrate transporter like domains"/>
    <property type="match status" value="1"/>
</dbReference>
<name>A0A8J7YJT8_9ARCH</name>
<reference evidence="2" key="1">
    <citation type="submission" date="2021-04" db="EMBL/GenBank/DDBJ databases">
        <title>Genomic insights into ecological role and evolution of a novel Thermoplasmata order Candidatus Sysuiplasmatales.</title>
        <authorList>
            <person name="Yuan Y."/>
        </authorList>
    </citation>
    <scope>NUCLEOTIDE SEQUENCE</scope>
    <source>
        <strain evidence="2">YP2-bin.285</strain>
    </source>
</reference>
<dbReference type="EMBL" id="JAGVSJ010000012">
    <property type="protein sequence ID" value="MBX8631982.1"/>
    <property type="molecule type" value="Genomic_DNA"/>
</dbReference>
<feature type="transmembrane region" description="Helical" evidence="1">
    <location>
        <begin position="116"/>
        <end position="138"/>
    </location>
</feature>
<feature type="transmembrane region" description="Helical" evidence="1">
    <location>
        <begin position="28"/>
        <end position="52"/>
    </location>
</feature>
<dbReference type="GO" id="GO:0022857">
    <property type="term" value="F:transmembrane transporter activity"/>
    <property type="evidence" value="ECO:0007669"/>
    <property type="project" value="InterPro"/>
</dbReference>
<protein>
    <submittedName>
        <fullName evidence="2">MFS transporter</fullName>
    </submittedName>
</protein>
<feature type="transmembrane region" description="Helical" evidence="1">
    <location>
        <begin position="291"/>
        <end position="311"/>
    </location>
</feature>
<feature type="transmembrane region" description="Helical" evidence="1">
    <location>
        <begin position="91"/>
        <end position="110"/>
    </location>
</feature>
<feature type="transmembrane region" description="Helical" evidence="1">
    <location>
        <begin position="58"/>
        <end position="79"/>
    </location>
</feature>
<feature type="transmembrane region" description="Helical" evidence="1">
    <location>
        <begin position="183"/>
        <end position="199"/>
    </location>
</feature>
<feature type="transmembrane region" description="Helical" evidence="1">
    <location>
        <begin position="317"/>
        <end position="339"/>
    </location>
</feature>
<feature type="transmembrane region" description="Helical" evidence="1">
    <location>
        <begin position="384"/>
        <end position="405"/>
    </location>
</feature>
<keyword evidence="1" id="KW-0472">Membrane</keyword>
<proteinExistence type="predicted"/>
<accession>A0A8J7YJT8</accession>
<feature type="transmembrane region" description="Helical" evidence="1">
    <location>
        <begin position="158"/>
        <end position="177"/>
    </location>
</feature>
<dbReference type="InterPro" id="IPR036259">
    <property type="entry name" value="MFS_trans_sf"/>
</dbReference>
<keyword evidence="1" id="KW-1133">Transmembrane helix</keyword>
<evidence type="ECO:0000313" key="2">
    <source>
        <dbReference type="EMBL" id="MBX8631982.1"/>
    </source>
</evidence>
<sequence>MLRLTRPAAIRQLSILQSYFSLNREERIFLINVNIFMLGNAISSIFVTLFLWVSTKSFFVIAYYQLFSAVFIPAGYLFYGYLSDRVRASSVYRAGILSFLLFYLLLLVLGERASDFVSVIGTLNGLATGLFYTGNNVLVYDLVRGANRIHYSRLNNMINPLTGIAGPAISGILLLLIHGFYGYYSVFAMSALIFLYALFRSTGINSRISSRQFSLKKTVEVWFENRSYRHLSINDFVRGFVSMMSSIAIVALVYISSRYAPYVADFAIVSSVMQVLTAMNVHVRERPTLSLLALTGSLLMVFSTLLLLPPLSYGKMLLYGTAAGVAGPLISIPYSTSVLDAIDTDPYPATNRTYYIVNREYTLLFARSSAILVFIAVYSAGRDIIYVSLLMIFASVLQMIVPFIIDSFYKRRATSPTEIIVS</sequence>
<dbReference type="SUPFAM" id="SSF103473">
    <property type="entry name" value="MFS general substrate transporter"/>
    <property type="match status" value="1"/>
</dbReference>
<dbReference type="InterPro" id="IPR011701">
    <property type="entry name" value="MFS"/>
</dbReference>
<gene>
    <name evidence="2" type="ORF">J9259_05635</name>
</gene>
<keyword evidence="1" id="KW-0812">Transmembrane</keyword>
<organism evidence="2 3">
    <name type="scientific">Candidatus Sysuiplasma superficiale</name>
    <dbReference type="NCBI Taxonomy" id="2823368"/>
    <lineage>
        <taxon>Archaea</taxon>
        <taxon>Methanobacteriati</taxon>
        <taxon>Thermoplasmatota</taxon>
        <taxon>Thermoplasmata</taxon>
        <taxon>Candidatus Sysuiplasmatales</taxon>
        <taxon>Candidatus Sysuiplasmataceae</taxon>
        <taxon>Candidatus Sysuiplasma</taxon>
    </lineage>
</organism>
<evidence type="ECO:0000313" key="3">
    <source>
        <dbReference type="Proteomes" id="UP000716004"/>
    </source>
</evidence>
<comment type="caution">
    <text evidence="2">The sequence shown here is derived from an EMBL/GenBank/DDBJ whole genome shotgun (WGS) entry which is preliminary data.</text>
</comment>
<feature type="transmembrane region" description="Helical" evidence="1">
    <location>
        <begin position="360"/>
        <end position="378"/>
    </location>
</feature>
<feature type="transmembrane region" description="Helical" evidence="1">
    <location>
        <begin position="236"/>
        <end position="256"/>
    </location>
</feature>
<feature type="transmembrane region" description="Helical" evidence="1">
    <location>
        <begin position="262"/>
        <end position="279"/>
    </location>
</feature>
<evidence type="ECO:0000256" key="1">
    <source>
        <dbReference type="SAM" id="Phobius"/>
    </source>
</evidence>